<name>A0A139IH86_9PEZI</name>
<sequence>METGTAKRKASANACREADQTREEDSMVVFASELMKSVQAARLKVHPGLLKNCSGRRMTLARHQHMYREAQRMKAVEAARSDQEKRTTELKLAQFAEQFEKQKQVQKIKATYLARMRQKTFRFMDMPREMRDSVYESLATDAIVAETQTIQVSIERGPRLSLLLVSRQFRKEYTESIKRSAKLVVLDRGKVDVPLQLKPQATVRLCQAAKLTATASFRLLAICLSPDIDHNRGCTLSNDLKRHASWIRTLAPQSSHLKQIHISMLLCLLVKAEAKVKSVQWPASFINHTVKLSLESLVERAGQPSLAVDVGVVASENRGKEWDWQRDVRHAKPYGSWTQEEGWKAGVPNEESEGNA</sequence>
<reference evidence="2 3" key="1">
    <citation type="submission" date="2015-07" db="EMBL/GenBank/DDBJ databases">
        <title>Comparative genomics of the Sigatoka disease complex on banana suggests a link between parallel evolutionary changes in Pseudocercospora fijiensis and Pseudocercospora eumusae and increased virulence on the banana host.</title>
        <authorList>
            <person name="Chang T.-C."/>
            <person name="Salvucci A."/>
            <person name="Crous P.W."/>
            <person name="Stergiopoulos I."/>
        </authorList>
    </citation>
    <scope>NUCLEOTIDE SEQUENCE [LARGE SCALE GENOMIC DNA]</scope>
    <source>
        <strain evidence="2 3">CBS 116634</strain>
    </source>
</reference>
<evidence type="ECO:0000313" key="3">
    <source>
        <dbReference type="Proteomes" id="UP000073492"/>
    </source>
</evidence>
<accession>A0A139IH86</accession>
<dbReference type="OrthoDB" id="5314997at2759"/>
<evidence type="ECO:0000313" key="2">
    <source>
        <dbReference type="EMBL" id="KXT14068.1"/>
    </source>
</evidence>
<dbReference type="AlphaFoldDB" id="A0A139IH86"/>
<evidence type="ECO:0000256" key="1">
    <source>
        <dbReference type="SAM" id="MobiDB-lite"/>
    </source>
</evidence>
<dbReference type="EMBL" id="LFZO01000095">
    <property type="protein sequence ID" value="KXT14068.1"/>
    <property type="molecule type" value="Genomic_DNA"/>
</dbReference>
<organism evidence="2 3">
    <name type="scientific">Pseudocercospora musae</name>
    <dbReference type="NCBI Taxonomy" id="113226"/>
    <lineage>
        <taxon>Eukaryota</taxon>
        <taxon>Fungi</taxon>
        <taxon>Dikarya</taxon>
        <taxon>Ascomycota</taxon>
        <taxon>Pezizomycotina</taxon>
        <taxon>Dothideomycetes</taxon>
        <taxon>Dothideomycetidae</taxon>
        <taxon>Mycosphaerellales</taxon>
        <taxon>Mycosphaerellaceae</taxon>
        <taxon>Pseudocercospora</taxon>
    </lineage>
</organism>
<protein>
    <submittedName>
        <fullName evidence="2">Uncharacterized protein</fullName>
    </submittedName>
</protein>
<proteinExistence type="predicted"/>
<dbReference type="Proteomes" id="UP000073492">
    <property type="component" value="Unassembled WGS sequence"/>
</dbReference>
<gene>
    <name evidence="2" type="ORF">AC579_10546</name>
</gene>
<comment type="caution">
    <text evidence="2">The sequence shown here is derived from an EMBL/GenBank/DDBJ whole genome shotgun (WGS) entry which is preliminary data.</text>
</comment>
<keyword evidence="3" id="KW-1185">Reference proteome</keyword>
<feature type="region of interest" description="Disordered" evidence="1">
    <location>
        <begin position="335"/>
        <end position="356"/>
    </location>
</feature>